<gene>
    <name evidence="1" type="ordered locus">Acid_3775</name>
</gene>
<dbReference type="EMBL" id="CP000473">
    <property type="protein sequence ID" value="ABJ84745.1"/>
    <property type="molecule type" value="Genomic_DNA"/>
</dbReference>
<organism evidence="1">
    <name type="scientific">Solibacter usitatus (strain Ellin6076)</name>
    <dbReference type="NCBI Taxonomy" id="234267"/>
    <lineage>
        <taxon>Bacteria</taxon>
        <taxon>Pseudomonadati</taxon>
        <taxon>Acidobacteriota</taxon>
        <taxon>Terriglobia</taxon>
        <taxon>Bryobacterales</taxon>
        <taxon>Solibacteraceae</taxon>
        <taxon>Candidatus Solibacter</taxon>
    </lineage>
</organism>
<proteinExistence type="predicted"/>
<sequence length="171" mass="18658" precursor="true">MRLMARSISRTGTPALCLLAFWVGVAYGQQSIPGIEGETLSGKKVSLPAAAAGRSALLIIGFTHGSEAQTRAWSQRVRDRFPVWSIAVLEDVPGLVRGMVKHGIKSGTPKELYDHFLLVYHGEKQLKQAAGFDKPDDAYLLAIDKGGVITWRYHGPVTDAAVEQVRAHLEH</sequence>
<evidence type="ECO:0000313" key="1">
    <source>
        <dbReference type="EMBL" id="ABJ84745.1"/>
    </source>
</evidence>
<dbReference type="STRING" id="234267.Acid_3775"/>
<dbReference type="HOGENOM" id="CLU_1561862_0_0_0"/>
<reference evidence="1" key="1">
    <citation type="submission" date="2006-10" db="EMBL/GenBank/DDBJ databases">
        <title>Complete sequence of Solibacter usitatus Ellin6076.</title>
        <authorList>
            <consortium name="US DOE Joint Genome Institute"/>
            <person name="Copeland A."/>
            <person name="Lucas S."/>
            <person name="Lapidus A."/>
            <person name="Barry K."/>
            <person name="Detter J.C."/>
            <person name="Glavina del Rio T."/>
            <person name="Hammon N."/>
            <person name="Israni S."/>
            <person name="Dalin E."/>
            <person name="Tice H."/>
            <person name="Pitluck S."/>
            <person name="Thompson L.S."/>
            <person name="Brettin T."/>
            <person name="Bruce D."/>
            <person name="Han C."/>
            <person name="Tapia R."/>
            <person name="Gilna P."/>
            <person name="Schmutz J."/>
            <person name="Larimer F."/>
            <person name="Land M."/>
            <person name="Hauser L."/>
            <person name="Kyrpides N."/>
            <person name="Mikhailova N."/>
            <person name="Janssen P.H."/>
            <person name="Kuske C.R."/>
            <person name="Richardson P."/>
        </authorList>
    </citation>
    <scope>NUCLEOTIDE SEQUENCE</scope>
    <source>
        <strain evidence="1">Ellin6076</strain>
    </source>
</reference>
<name>Q020C0_SOLUE</name>
<dbReference type="KEGG" id="sus:Acid_3775"/>
<dbReference type="InParanoid" id="Q020C0"/>
<dbReference type="AlphaFoldDB" id="Q020C0"/>
<protein>
    <submittedName>
        <fullName evidence="1">Uncharacterized protein</fullName>
    </submittedName>
</protein>
<accession>Q020C0</accession>
<dbReference type="eggNOG" id="ENOG5033BCD">
    <property type="taxonomic scope" value="Bacteria"/>
</dbReference>